<dbReference type="InterPro" id="IPR007729">
    <property type="entry name" value="DGOK"/>
</dbReference>
<dbReference type="GO" id="GO:0034194">
    <property type="term" value="P:D-galactonate catabolic process"/>
    <property type="evidence" value="ECO:0007669"/>
    <property type="project" value="InterPro"/>
</dbReference>
<dbReference type="InterPro" id="IPR042258">
    <property type="entry name" value="DGOK_N"/>
</dbReference>
<keyword evidence="2" id="KW-1185">Reference proteome</keyword>
<reference evidence="1 2" key="1">
    <citation type="submission" date="2018-11" db="EMBL/GenBank/DDBJ databases">
        <title>Draft genome sequence of Buttiauxella warmboldiae CCUG 35512.</title>
        <authorList>
            <person name="Salva-Serra F."/>
            <person name="Marathe N."/>
            <person name="Moore E."/>
            <person name="Svensson L."/>
            <person name="Engstrom-Jakobsson H."/>
        </authorList>
    </citation>
    <scope>NUCLEOTIDE SEQUENCE [LARGE SCALE GENOMIC DNA]</scope>
    <source>
        <strain evidence="1 2">CCUG 35512</strain>
    </source>
</reference>
<dbReference type="Proteomes" id="UP000268615">
    <property type="component" value="Unassembled WGS sequence"/>
</dbReference>
<dbReference type="AlphaFoldDB" id="A0A3N5E8L8"/>
<dbReference type="EMBL" id="RPOH01000046">
    <property type="protein sequence ID" value="RPH26492.1"/>
    <property type="molecule type" value="Genomic_DNA"/>
</dbReference>
<dbReference type="Pfam" id="PF05035">
    <property type="entry name" value="DGOK"/>
    <property type="match status" value="1"/>
</dbReference>
<name>A0A3N5E8L8_9ENTR</name>
<dbReference type="OrthoDB" id="256574at2"/>
<protein>
    <submittedName>
        <fullName evidence="1">2-dehydro-3-deoxygalactonokinase</fullName>
    </submittedName>
</protein>
<keyword evidence="1" id="KW-0808">Transferase</keyword>
<proteinExistence type="predicted"/>
<organism evidence="1 2">
    <name type="scientific">Buttiauxella warmboldiae</name>
    <dbReference type="NCBI Taxonomy" id="82993"/>
    <lineage>
        <taxon>Bacteria</taxon>
        <taxon>Pseudomonadati</taxon>
        <taxon>Pseudomonadota</taxon>
        <taxon>Gammaproteobacteria</taxon>
        <taxon>Enterobacterales</taxon>
        <taxon>Enterobacteriaceae</taxon>
        <taxon>Buttiauxella</taxon>
    </lineage>
</organism>
<dbReference type="RefSeq" id="WP_124024392.1">
    <property type="nucleotide sequence ID" value="NZ_RPOH01000046.1"/>
</dbReference>
<dbReference type="InterPro" id="IPR042257">
    <property type="entry name" value="DGOK_C"/>
</dbReference>
<evidence type="ECO:0000313" key="1">
    <source>
        <dbReference type="EMBL" id="RPH26492.1"/>
    </source>
</evidence>
<dbReference type="Gene3D" id="3.30.420.310">
    <property type="entry name" value="2-keto-3-deoxy-galactonokinase, C-terminal domain"/>
    <property type="match status" value="1"/>
</dbReference>
<evidence type="ECO:0000313" key="2">
    <source>
        <dbReference type="Proteomes" id="UP000268615"/>
    </source>
</evidence>
<dbReference type="CDD" id="cd24012">
    <property type="entry name" value="ASKHA_NBD_KDGal-kinase"/>
    <property type="match status" value="1"/>
</dbReference>
<dbReference type="Gene3D" id="3.30.420.300">
    <property type="entry name" value="2-keto-3-deoxy-galactonokinase, substrate binding domain"/>
    <property type="match status" value="1"/>
</dbReference>
<accession>A0A3N5E8L8</accession>
<sequence length="335" mass="36805">MPRDLSLIALDWGTSSLRAWRFDGSSTPGEKREFPWGIMKLPNAGVDRDTAFRETLNKVCADWLTASPPCPVIACGMVGSAQGWREAPYAPCPVSLPQLASQLLQIDLGKQRMLNIIPGVVKNGNMPEVMRGEETQIFGALAANKVLQQANEAGEPILIGLPGTHSKWAIVHRNMLSHFHTFMTGELFDALIHHTILGASMVPAEEPQWPAFLEGLEVARSRHSAGLLSTIFSTRTRFLTGQLPQTQQADYLSGLIIGHEMCGLGKLLLDAARPDMPIALIGNDALCDRYQRAFNHYFSARPLHLIKYATENGLWQIAKVAGLFTTDTGKIFHAI</sequence>
<keyword evidence="1" id="KW-0418">Kinase</keyword>
<gene>
    <name evidence="1" type="ORF">EHN07_12110</name>
</gene>
<comment type="caution">
    <text evidence="1">The sequence shown here is derived from an EMBL/GenBank/DDBJ whole genome shotgun (WGS) entry which is preliminary data.</text>
</comment>
<dbReference type="GO" id="GO:0008671">
    <property type="term" value="F:2-dehydro-3-deoxygalactonokinase activity"/>
    <property type="evidence" value="ECO:0007669"/>
    <property type="project" value="InterPro"/>
</dbReference>